<protein>
    <submittedName>
        <fullName evidence="5">Transketolase family protein</fullName>
    </submittedName>
</protein>
<dbReference type="SUPFAM" id="SSF52518">
    <property type="entry name" value="Thiamin diphosphate-binding fold (THDP-binding)"/>
    <property type="match status" value="1"/>
</dbReference>
<dbReference type="PANTHER" id="PTHR43825">
    <property type="entry name" value="PYRUVATE DEHYDROGENASE E1 COMPONENT"/>
    <property type="match status" value="1"/>
</dbReference>
<dbReference type="PANTHER" id="PTHR43825:SF1">
    <property type="entry name" value="TRANSKETOLASE-LIKE PYRIMIDINE-BINDING DOMAIN-CONTAINING PROTEIN"/>
    <property type="match status" value="1"/>
</dbReference>
<feature type="domain" description="Transketolase-like pyrimidine-binding" evidence="4">
    <location>
        <begin position="1"/>
        <end position="164"/>
    </location>
</feature>
<evidence type="ECO:0000256" key="2">
    <source>
        <dbReference type="ARBA" id="ARBA00007131"/>
    </source>
</evidence>
<evidence type="ECO:0000259" key="4">
    <source>
        <dbReference type="SMART" id="SM00861"/>
    </source>
</evidence>
<organism evidence="5 6">
    <name type="scientific">Candidatus Iainarchaeum sp</name>
    <dbReference type="NCBI Taxonomy" id="3101447"/>
    <lineage>
        <taxon>Archaea</taxon>
        <taxon>Candidatus Iainarchaeota</taxon>
        <taxon>Candidatus Iainarchaeia</taxon>
        <taxon>Candidatus Iainarchaeales</taxon>
        <taxon>Candidatus Iainarchaeaceae</taxon>
        <taxon>Candidatus Iainarchaeum</taxon>
    </lineage>
</organism>
<dbReference type="GO" id="GO:0044272">
    <property type="term" value="P:sulfur compound biosynthetic process"/>
    <property type="evidence" value="ECO:0007669"/>
    <property type="project" value="UniProtKB-ARBA"/>
</dbReference>
<comment type="cofactor">
    <cofactor evidence="1">
        <name>thiamine diphosphate</name>
        <dbReference type="ChEBI" id="CHEBI:58937"/>
    </cofactor>
</comment>
<name>A0A8T4LKQ3_9ARCH</name>
<evidence type="ECO:0000313" key="5">
    <source>
        <dbReference type="EMBL" id="MBS3063396.1"/>
    </source>
</evidence>
<gene>
    <name evidence="5" type="ORF">J4203_05990</name>
</gene>
<dbReference type="InterPro" id="IPR029061">
    <property type="entry name" value="THDP-binding"/>
</dbReference>
<dbReference type="AlphaFoldDB" id="A0A8T4LKQ3"/>
<dbReference type="FunFam" id="3.40.50.970:FF:000129">
    <property type="entry name" value="Transketolase"/>
    <property type="match status" value="1"/>
</dbReference>
<evidence type="ECO:0000313" key="6">
    <source>
        <dbReference type="Proteomes" id="UP000678237"/>
    </source>
</evidence>
<dbReference type="SUPFAM" id="SSF52922">
    <property type="entry name" value="TK C-terminal domain-like"/>
    <property type="match status" value="1"/>
</dbReference>
<reference evidence="5" key="1">
    <citation type="submission" date="2021-03" db="EMBL/GenBank/DDBJ databases">
        <authorList>
            <person name="Jaffe A."/>
        </authorList>
    </citation>
    <scope>NUCLEOTIDE SEQUENCE</scope>
    <source>
        <strain evidence="5">RIFCSPLOWO2_01_FULL_58_19</strain>
    </source>
</reference>
<dbReference type="Pfam" id="PF02780">
    <property type="entry name" value="Transketolase_C"/>
    <property type="match status" value="1"/>
</dbReference>
<dbReference type="Pfam" id="PF02779">
    <property type="entry name" value="Transket_pyr"/>
    <property type="match status" value="1"/>
</dbReference>
<comment type="caution">
    <text evidence="5">The sequence shown here is derived from an EMBL/GenBank/DDBJ whole genome shotgun (WGS) entry which is preliminary data.</text>
</comment>
<dbReference type="GO" id="GO:0006082">
    <property type="term" value="P:organic acid metabolic process"/>
    <property type="evidence" value="ECO:0007669"/>
    <property type="project" value="UniProtKB-ARBA"/>
</dbReference>
<evidence type="ECO:0000256" key="1">
    <source>
        <dbReference type="ARBA" id="ARBA00001964"/>
    </source>
</evidence>
<dbReference type="CDD" id="cd07033">
    <property type="entry name" value="TPP_PYR_DXS_TK_like"/>
    <property type="match status" value="1"/>
</dbReference>
<proteinExistence type="inferred from homology"/>
<comment type="similarity">
    <text evidence="2">Belongs to the transketolase family.</text>
</comment>
<dbReference type="SMART" id="SM00861">
    <property type="entry name" value="Transket_pyr"/>
    <property type="match status" value="1"/>
</dbReference>
<dbReference type="Gene3D" id="3.40.50.920">
    <property type="match status" value="1"/>
</dbReference>
<dbReference type="InterPro" id="IPR005475">
    <property type="entry name" value="Transketolase-like_Pyr-bd"/>
</dbReference>
<dbReference type="EMBL" id="JAGVWE010000005">
    <property type="protein sequence ID" value="MBS3063396.1"/>
    <property type="molecule type" value="Genomic_DNA"/>
</dbReference>
<reference evidence="5" key="2">
    <citation type="submission" date="2021-05" db="EMBL/GenBank/DDBJ databases">
        <title>Protein family content uncovers lineage relationships and bacterial pathway maintenance mechanisms in DPANN archaea.</title>
        <authorList>
            <person name="Castelle C.J."/>
            <person name="Meheust R."/>
            <person name="Jaffe A.L."/>
            <person name="Seitz K."/>
            <person name="Gong X."/>
            <person name="Baker B.J."/>
            <person name="Banfield J.F."/>
        </authorList>
    </citation>
    <scope>NUCLEOTIDE SEQUENCE</scope>
    <source>
        <strain evidence="5">RIFCSPLOWO2_01_FULL_58_19</strain>
    </source>
</reference>
<evidence type="ECO:0000256" key="3">
    <source>
        <dbReference type="ARBA" id="ARBA00023052"/>
    </source>
</evidence>
<dbReference type="InterPro" id="IPR033248">
    <property type="entry name" value="Transketolase_C"/>
</dbReference>
<dbReference type="Gene3D" id="3.40.50.970">
    <property type="match status" value="1"/>
</dbReference>
<dbReference type="InterPro" id="IPR051157">
    <property type="entry name" value="PDH/Transketolase"/>
</dbReference>
<dbReference type="Proteomes" id="UP000678237">
    <property type="component" value="Unassembled WGS sequence"/>
</dbReference>
<accession>A0A8T4LKQ3</accession>
<sequence length="312" mass="33926">MRDAYGETLVALGAKDKNVVVLDADLSGSTKTGLFAKKFPDRFFNFGIAEQNMLGAATGLALSGKTVFASTFAMFATTRALDQFRNALAFSKANVKVVVTHAGLMTGPDGASHQSLEDLAVARTLPNLTVIAPADAVETSQVIELAARERGPFYVRLVREKTPLLYDEKYRFKLGKASVLQDGRDLMVFAIGPMVAEALKARGLLKAQGFDIGVVNTASIKPFDAQTVVKYAKRDGFLFTVEDHSVLGGLGSVVCEVLAREQPAYVYRHGTHDLFGESGESKPLYKKYELDAEGIALHVKKALTYKQKVLRR</sequence>
<dbReference type="InterPro" id="IPR009014">
    <property type="entry name" value="Transketo_C/PFOR_II"/>
</dbReference>
<keyword evidence="3" id="KW-0786">Thiamine pyrophosphate</keyword>